<dbReference type="OrthoDB" id="4447445at2"/>
<dbReference type="InterPro" id="IPR000073">
    <property type="entry name" value="AB_hydrolase_1"/>
</dbReference>
<evidence type="ECO:0000313" key="7">
    <source>
        <dbReference type="EMBL" id="SMD23251.1"/>
    </source>
</evidence>
<evidence type="ECO:0000313" key="8">
    <source>
        <dbReference type="Proteomes" id="UP000192674"/>
    </source>
</evidence>
<reference evidence="7 8" key="1">
    <citation type="submission" date="2017-04" db="EMBL/GenBank/DDBJ databases">
        <authorList>
            <person name="Afonso C.L."/>
            <person name="Miller P.J."/>
            <person name="Scott M.A."/>
            <person name="Spackman E."/>
            <person name="Goraichik I."/>
            <person name="Dimitrov K.M."/>
            <person name="Suarez D.L."/>
            <person name="Swayne D.E."/>
        </authorList>
    </citation>
    <scope>NUCLEOTIDE SEQUENCE [LARGE SCALE GENOMIC DNA]</scope>
    <source>
        <strain evidence="7 8">DSM 43828</strain>
    </source>
</reference>
<dbReference type="Pfam" id="PF08386">
    <property type="entry name" value="Abhydrolase_4"/>
    <property type="match status" value="1"/>
</dbReference>
<dbReference type="RefSeq" id="WP_143446897.1">
    <property type="nucleotide sequence ID" value="NZ_FWXV01000009.1"/>
</dbReference>
<dbReference type="ESTHER" id="kibar-a0a1w2fmt4">
    <property type="family name" value="Tiancimycin-TnmK-Tripeptidase-HIP"/>
</dbReference>
<dbReference type="InterPro" id="IPR051601">
    <property type="entry name" value="Serine_prot/Carboxylest_S33"/>
</dbReference>
<feature type="domain" description="Peptidase S33 tripeptidyl aminopeptidase-like C-terminal" evidence="6">
    <location>
        <begin position="373"/>
        <end position="467"/>
    </location>
</feature>
<dbReference type="GO" id="GO:0016787">
    <property type="term" value="F:hydrolase activity"/>
    <property type="evidence" value="ECO:0007669"/>
    <property type="project" value="UniProtKB-KW"/>
</dbReference>
<dbReference type="SUPFAM" id="SSF53474">
    <property type="entry name" value="alpha/beta-Hydrolases"/>
    <property type="match status" value="1"/>
</dbReference>
<feature type="chain" id="PRO_5012145073" evidence="4">
    <location>
        <begin position="25"/>
        <end position="494"/>
    </location>
</feature>
<keyword evidence="8" id="KW-1185">Reference proteome</keyword>
<proteinExistence type="inferred from homology"/>
<protein>
    <submittedName>
        <fullName evidence="7">Alpha/beta hydrolase fold</fullName>
    </submittedName>
</protein>
<dbReference type="PANTHER" id="PTHR43248">
    <property type="entry name" value="2-SUCCINYL-6-HYDROXY-2,4-CYCLOHEXADIENE-1-CARBOXYLATE SYNTHASE"/>
    <property type="match status" value="1"/>
</dbReference>
<organism evidence="7 8">
    <name type="scientific">Kibdelosporangium aridum</name>
    <dbReference type="NCBI Taxonomy" id="2030"/>
    <lineage>
        <taxon>Bacteria</taxon>
        <taxon>Bacillati</taxon>
        <taxon>Actinomycetota</taxon>
        <taxon>Actinomycetes</taxon>
        <taxon>Pseudonocardiales</taxon>
        <taxon>Pseudonocardiaceae</taxon>
        <taxon>Kibdelosporangium</taxon>
    </lineage>
</organism>
<keyword evidence="2 4" id="KW-0732">Signal</keyword>
<comment type="similarity">
    <text evidence="1">Belongs to the peptidase S33 family.</text>
</comment>
<evidence type="ECO:0000256" key="2">
    <source>
        <dbReference type="ARBA" id="ARBA00022729"/>
    </source>
</evidence>
<dbReference type="InterPro" id="IPR029058">
    <property type="entry name" value="AB_hydrolase_fold"/>
</dbReference>
<dbReference type="AlphaFoldDB" id="A0A1W2FMT4"/>
<dbReference type="Proteomes" id="UP000192674">
    <property type="component" value="Unassembled WGS sequence"/>
</dbReference>
<gene>
    <name evidence="7" type="ORF">SAMN05661093_07825</name>
</gene>
<dbReference type="InterPro" id="IPR013595">
    <property type="entry name" value="Pept_S33_TAP-like_C"/>
</dbReference>
<feature type="signal peptide" evidence="4">
    <location>
        <begin position="1"/>
        <end position="24"/>
    </location>
</feature>
<evidence type="ECO:0000256" key="1">
    <source>
        <dbReference type="ARBA" id="ARBA00010088"/>
    </source>
</evidence>
<sequence length="494" mass="53415">MRPLILALGALIVGTLVTPTTASAAPAWAPCPDGLALECTTVSVPLDYRKPNGTKIDIAVSRKKAADPATRRGILLLNPGGPGGPGLDMPLLVDQVAPQRLKDAYDLIGFDPRGTGRSTPNTCALTPEQLDGSKVIPYPAANGDISESVAYARQVAKQCFEHSGDRLPYVTTANTARDMDQIRAALGEKKISYFGGSYGSYLGAVYTTLFPQQSDRIVLDSVVDPRGIWRGVWQNWGAAVEERFEDFAKWAAERDSTYGLGATPRAVRATYFELTAKLDAQPIEGITGNVLRGVTRGGLYADQVFPTIAELWQAVKRGEAGPIVNFPITQGFAATLWGIACGDASWPRHTGLYQWQVLADRKKYPLTNGMPSNVWPCTFWPSKPIEPAVRITDRGPRNVLLTQNLRDPATPLVGARNMRTALGDRAKLVTADQGGHGTYLTTDNACVNEIGTEFLVNGTLPAKDVHCGPPARSLSATDARAEVARKLWQRQFPF</sequence>
<name>A0A1W2FMT4_KIBAR</name>
<evidence type="ECO:0000256" key="4">
    <source>
        <dbReference type="SAM" id="SignalP"/>
    </source>
</evidence>
<dbReference type="Pfam" id="PF00561">
    <property type="entry name" value="Abhydrolase_1"/>
    <property type="match status" value="1"/>
</dbReference>
<evidence type="ECO:0000256" key="3">
    <source>
        <dbReference type="ARBA" id="ARBA00022801"/>
    </source>
</evidence>
<accession>A0A1W2FMT4</accession>
<dbReference type="PANTHER" id="PTHR43248:SF29">
    <property type="entry name" value="TRIPEPTIDYL AMINOPEPTIDASE"/>
    <property type="match status" value="1"/>
</dbReference>
<dbReference type="EMBL" id="FWXV01000009">
    <property type="protein sequence ID" value="SMD23251.1"/>
    <property type="molecule type" value="Genomic_DNA"/>
</dbReference>
<dbReference type="Gene3D" id="3.40.50.1820">
    <property type="entry name" value="alpha/beta hydrolase"/>
    <property type="match status" value="1"/>
</dbReference>
<keyword evidence="3 7" id="KW-0378">Hydrolase</keyword>
<feature type="domain" description="AB hydrolase-1" evidence="5">
    <location>
        <begin position="74"/>
        <end position="270"/>
    </location>
</feature>
<evidence type="ECO:0000259" key="6">
    <source>
        <dbReference type="Pfam" id="PF08386"/>
    </source>
</evidence>
<evidence type="ECO:0000259" key="5">
    <source>
        <dbReference type="Pfam" id="PF00561"/>
    </source>
</evidence>